<dbReference type="SUPFAM" id="SSF53474">
    <property type="entry name" value="alpha/beta-Hydrolases"/>
    <property type="match status" value="1"/>
</dbReference>
<gene>
    <name evidence="1" type="ORF">LX92_02320</name>
</gene>
<dbReference type="PANTHER" id="PTHR31497">
    <property type="entry name" value="AUTOCRINE PROLIFERATION REPRESSOR PROTEIN A"/>
    <property type="match status" value="1"/>
</dbReference>
<comment type="caution">
    <text evidence="1">The sequence shown here is derived from an EMBL/GenBank/DDBJ whole genome shotgun (WGS) entry which is preliminary data.</text>
</comment>
<reference evidence="1 2" key="1">
    <citation type="submission" date="2018-05" db="EMBL/GenBank/DDBJ databases">
        <title>Genomic Encyclopedia of Archaeal and Bacterial Type Strains, Phase II (KMG-II): from individual species to whole genera.</title>
        <authorList>
            <person name="Goeker M."/>
        </authorList>
    </citation>
    <scope>NUCLEOTIDE SEQUENCE [LARGE SCALE GENOMIC DNA]</scope>
    <source>
        <strain evidence="1 2">DSM 23514</strain>
    </source>
</reference>
<dbReference type="PANTHER" id="PTHR31497:SF0">
    <property type="entry name" value="AUTOCRINE PROLIFERATION REPRESSOR PROTEIN A"/>
    <property type="match status" value="1"/>
</dbReference>
<dbReference type="RefSeq" id="WP_211315859.1">
    <property type="nucleotide sequence ID" value="NZ_JACWLN010000004.1"/>
</dbReference>
<evidence type="ECO:0000313" key="1">
    <source>
        <dbReference type="EMBL" id="PWK23753.1"/>
    </source>
</evidence>
<dbReference type="Gene3D" id="3.40.50.1820">
    <property type="entry name" value="alpha/beta hydrolase"/>
    <property type="match status" value="1"/>
</dbReference>
<dbReference type="Proteomes" id="UP000245667">
    <property type="component" value="Unassembled WGS sequence"/>
</dbReference>
<name>A0A316E4X1_9FLAO</name>
<dbReference type="EMBL" id="QGGQ01000004">
    <property type="protein sequence ID" value="PWK23753.1"/>
    <property type="molecule type" value="Genomic_DNA"/>
</dbReference>
<protein>
    <submittedName>
        <fullName evidence="1">PhoPQ-activated pathogenicity-related protein</fullName>
    </submittedName>
</protein>
<dbReference type="Pfam" id="PF10142">
    <property type="entry name" value="PhoPQ_related"/>
    <property type="match status" value="1"/>
</dbReference>
<dbReference type="PIRSF" id="PIRSF014728">
    <property type="entry name" value="PqaA"/>
    <property type="match status" value="1"/>
</dbReference>
<sequence>MTTNSFVHRYGILALTLSFTLIWSCKNTSKSNKDTMASLSLTESKPTPKTALQSYLKNGDTTYNWVVKDSFSIGGVTAYDLLLTSQKWREFTWKHQLTLMVPAEINYDGALLFITGGSQSNGMPNWKSKEKTGSESGAMAQIAEKNKAIVGILRQVPMQPLYEGDLVEDQLISYTLHNYKKDKDLSWPLLFPMVKSAVRGMDAIQEFSEKKLHHPVSRFTVTGASKRGWTTWLTGASDERVEAIGPMVIDVLNMPISLDYHIEAWKEYSIQINDYIKLEIPQTVNTEDGNALTQMIDPYSYRDQLTMPKIIFIGTNDEYWPVDAIKNYINDIPGENYIHYTPNAGHNLNGGEKALKALSAFWGRTLAKKPYADLEYELSTDKSSALLKVGSDDENLTSAFLWSANSEDRDFRDEKWDSIPVEFSGHGEVQERIPFPKEGFKAFYLDLEYKDSNGGTYTKSTRMYLADDDEVL</sequence>
<dbReference type="AlphaFoldDB" id="A0A316E4X1"/>
<organism evidence="1 2">
    <name type="scientific">Maribacter polysiphoniae</name>
    <dbReference type="NCBI Taxonomy" id="429344"/>
    <lineage>
        <taxon>Bacteria</taxon>
        <taxon>Pseudomonadati</taxon>
        <taxon>Bacteroidota</taxon>
        <taxon>Flavobacteriia</taxon>
        <taxon>Flavobacteriales</taxon>
        <taxon>Flavobacteriaceae</taxon>
        <taxon>Maribacter</taxon>
    </lineage>
</organism>
<dbReference type="InterPro" id="IPR009199">
    <property type="entry name" value="PhoPQ-act_pathogen-rel_PqaA"/>
</dbReference>
<accession>A0A316E4X1</accession>
<proteinExistence type="predicted"/>
<dbReference type="InterPro" id="IPR029058">
    <property type="entry name" value="AB_hydrolase_fold"/>
</dbReference>
<evidence type="ECO:0000313" key="2">
    <source>
        <dbReference type="Proteomes" id="UP000245667"/>
    </source>
</evidence>